<feature type="region of interest" description="Disordered" evidence="1">
    <location>
        <begin position="60"/>
        <end position="80"/>
    </location>
</feature>
<dbReference type="OrthoDB" id="3798667at2759"/>
<organism evidence="2 3">
    <name type="scientific">Didymella glomerata</name>
    <dbReference type="NCBI Taxonomy" id="749621"/>
    <lineage>
        <taxon>Eukaryota</taxon>
        <taxon>Fungi</taxon>
        <taxon>Dikarya</taxon>
        <taxon>Ascomycota</taxon>
        <taxon>Pezizomycotina</taxon>
        <taxon>Dothideomycetes</taxon>
        <taxon>Pleosporomycetidae</taxon>
        <taxon>Pleosporales</taxon>
        <taxon>Pleosporineae</taxon>
        <taxon>Didymellaceae</taxon>
        <taxon>Didymella</taxon>
    </lineage>
</organism>
<evidence type="ECO:0000256" key="1">
    <source>
        <dbReference type="SAM" id="MobiDB-lite"/>
    </source>
</evidence>
<reference evidence="2" key="1">
    <citation type="submission" date="2022-10" db="EMBL/GenBank/DDBJ databases">
        <title>Tapping the CABI collections for fungal endophytes: first genome assemblies for Collariella, Neodidymelliopsis, Ascochyta clinopodiicola, Didymella pomorum, Didymosphaeria variabile, Neocosmospora piperis and Neocucurbitaria cava.</title>
        <authorList>
            <person name="Hill R."/>
        </authorList>
    </citation>
    <scope>NUCLEOTIDE SEQUENCE</scope>
    <source>
        <strain evidence="2">IMI 360193</strain>
    </source>
</reference>
<gene>
    <name evidence="2" type="ORF">N0V87_003673</name>
</gene>
<evidence type="ECO:0000313" key="2">
    <source>
        <dbReference type="EMBL" id="KAJ4338758.1"/>
    </source>
</evidence>
<evidence type="ECO:0000313" key="3">
    <source>
        <dbReference type="Proteomes" id="UP001140562"/>
    </source>
</evidence>
<sequence length="196" mass="21841">MVFNTVQHYRAHHNMNTHPADAYAMSGRAYTCSFASQGNMPFNTAQHNAGTNPTDAFPGTLQSTHDHPEMSSTPAKPPSTKVEFLQNGTMHSLNLPIACSTREIESLQELAMNTQFGTTNLTPRRGAYITNVGNRLRAYCSSLESSDKIKTSEKIRGGIFDGLSKQEAEWLGEMGWNEGRVEPRYYLQESEARHAR</sequence>
<protein>
    <submittedName>
        <fullName evidence="2">Uncharacterized protein</fullName>
    </submittedName>
</protein>
<dbReference type="Proteomes" id="UP001140562">
    <property type="component" value="Unassembled WGS sequence"/>
</dbReference>
<dbReference type="AlphaFoldDB" id="A0A9W8X1P6"/>
<keyword evidence="3" id="KW-1185">Reference proteome</keyword>
<dbReference type="EMBL" id="JAPEUV010000027">
    <property type="protein sequence ID" value="KAJ4338758.1"/>
    <property type="molecule type" value="Genomic_DNA"/>
</dbReference>
<name>A0A9W8X1P6_9PLEO</name>
<accession>A0A9W8X1P6</accession>
<comment type="caution">
    <text evidence="2">The sequence shown here is derived from an EMBL/GenBank/DDBJ whole genome shotgun (WGS) entry which is preliminary data.</text>
</comment>
<proteinExistence type="predicted"/>